<proteinExistence type="predicted"/>
<organism evidence="1 2">
    <name type="scientific">Stachybotrys elegans</name>
    <dbReference type="NCBI Taxonomy" id="80388"/>
    <lineage>
        <taxon>Eukaryota</taxon>
        <taxon>Fungi</taxon>
        <taxon>Dikarya</taxon>
        <taxon>Ascomycota</taxon>
        <taxon>Pezizomycotina</taxon>
        <taxon>Sordariomycetes</taxon>
        <taxon>Hypocreomycetidae</taxon>
        <taxon>Hypocreales</taxon>
        <taxon>Stachybotryaceae</taxon>
        <taxon>Stachybotrys</taxon>
    </lineage>
</organism>
<name>A0A8K0SZV4_9HYPO</name>
<comment type="caution">
    <text evidence="1">The sequence shown here is derived from an EMBL/GenBank/DDBJ whole genome shotgun (WGS) entry which is preliminary data.</text>
</comment>
<evidence type="ECO:0000313" key="2">
    <source>
        <dbReference type="Proteomes" id="UP000813444"/>
    </source>
</evidence>
<dbReference type="EMBL" id="JAGPNK010000005">
    <property type="protein sequence ID" value="KAH7321226.1"/>
    <property type="molecule type" value="Genomic_DNA"/>
</dbReference>
<gene>
    <name evidence="1" type="ORF">B0I35DRAFT_477733</name>
</gene>
<dbReference type="AlphaFoldDB" id="A0A8K0SZV4"/>
<dbReference type="Proteomes" id="UP000813444">
    <property type="component" value="Unassembled WGS sequence"/>
</dbReference>
<protein>
    <submittedName>
        <fullName evidence="1">Perilipin MPL1-like protein</fullName>
    </submittedName>
</protein>
<reference evidence="1" key="1">
    <citation type="journal article" date="2021" name="Nat. Commun.">
        <title>Genetic determinants of endophytism in the Arabidopsis root mycobiome.</title>
        <authorList>
            <person name="Mesny F."/>
            <person name="Miyauchi S."/>
            <person name="Thiergart T."/>
            <person name="Pickel B."/>
            <person name="Atanasova L."/>
            <person name="Karlsson M."/>
            <person name="Huettel B."/>
            <person name="Barry K.W."/>
            <person name="Haridas S."/>
            <person name="Chen C."/>
            <person name="Bauer D."/>
            <person name="Andreopoulos W."/>
            <person name="Pangilinan J."/>
            <person name="LaButti K."/>
            <person name="Riley R."/>
            <person name="Lipzen A."/>
            <person name="Clum A."/>
            <person name="Drula E."/>
            <person name="Henrissat B."/>
            <person name="Kohler A."/>
            <person name="Grigoriev I.V."/>
            <person name="Martin F.M."/>
            <person name="Hacquard S."/>
        </authorList>
    </citation>
    <scope>NUCLEOTIDE SEQUENCE</scope>
    <source>
        <strain evidence="1">MPI-CAGE-CH-0235</strain>
    </source>
</reference>
<sequence>MAVPQVNGDVPSSASNSAFVQHLLSYPLIKDSIHTFQSNEYGQKSIQLGDSAYKTFAAPVVPYLAKPYEYVSPYVQKADSLGDKTLNRIDAQFPVVKKPTSDIYNDTKTLIFLPYQKGLEGKDHVFKVYSNEVKKNDQQSLIAQGKAVVITVLVVGTETLSWLGRFLNSKKEQVNHTVNDKASH</sequence>
<keyword evidence="2" id="KW-1185">Reference proteome</keyword>
<dbReference type="OrthoDB" id="376826at2759"/>
<accession>A0A8K0SZV4</accession>
<evidence type="ECO:0000313" key="1">
    <source>
        <dbReference type="EMBL" id="KAH7321226.1"/>
    </source>
</evidence>